<keyword evidence="1" id="KW-1133">Transmembrane helix</keyword>
<sequence>MSKGTEDPSRFMMLIIAILGLCLCRLLLYAASMD</sequence>
<keyword evidence="3" id="KW-1185">Reference proteome</keyword>
<organism evidence="2 3">
    <name type="scientific">Salmonella phage BSP101</name>
    <dbReference type="NCBI Taxonomy" id="1958914"/>
    <lineage>
        <taxon>Viruses</taxon>
        <taxon>Duplodnaviria</taxon>
        <taxon>Heunggongvirae</taxon>
        <taxon>Uroviricota</taxon>
        <taxon>Caudoviricetes</taxon>
        <taxon>Pantevenvirales</taxon>
        <taxon>Ackermannviridae</taxon>
        <taxon>Cvivirinae</taxon>
        <taxon>Kuttervirus</taxon>
        <taxon>Kuttervirus BSP101</taxon>
    </lineage>
</organism>
<reference evidence="2 3" key="1">
    <citation type="submission" date="2017-03" db="EMBL/GenBank/DDBJ databases">
        <title>Complete Genome Sequence of Salmonella Typhimurium baceriophage BSP101.</title>
        <authorList>
            <person name="Bai J."/>
            <person name="Ryu S."/>
        </authorList>
    </citation>
    <scope>NUCLEOTIDE SEQUENCE [LARGE SCALE GENOMIC DNA]</scope>
</reference>
<keyword evidence="1" id="KW-0812">Transmembrane</keyword>
<dbReference type="EMBL" id="KY787213">
    <property type="protein sequence ID" value="ARM70012.1"/>
    <property type="molecule type" value="Genomic_DNA"/>
</dbReference>
<protein>
    <submittedName>
        <fullName evidence="2">Uncharacterized protein</fullName>
    </submittedName>
</protein>
<evidence type="ECO:0000256" key="1">
    <source>
        <dbReference type="SAM" id="Phobius"/>
    </source>
</evidence>
<dbReference type="Proteomes" id="UP000240994">
    <property type="component" value="Segment"/>
</dbReference>
<gene>
    <name evidence="2" type="ORF">BSP101_0175</name>
</gene>
<accession>A0A2P0QED3</accession>
<evidence type="ECO:0000313" key="2">
    <source>
        <dbReference type="EMBL" id="ARM70012.1"/>
    </source>
</evidence>
<proteinExistence type="predicted"/>
<feature type="transmembrane region" description="Helical" evidence="1">
    <location>
        <begin position="12"/>
        <end position="31"/>
    </location>
</feature>
<keyword evidence="1" id="KW-0472">Membrane</keyword>
<name>A0A2P0QED3_9CAUD</name>
<evidence type="ECO:0000313" key="3">
    <source>
        <dbReference type="Proteomes" id="UP000240994"/>
    </source>
</evidence>